<feature type="transmembrane region" description="Helical" evidence="1">
    <location>
        <begin position="35"/>
        <end position="54"/>
    </location>
</feature>
<keyword evidence="1" id="KW-0472">Membrane</keyword>
<sequence>MKSLRIRAVDLVDILVYLVVLSLFVQLFPEVISESFVVSLLTAILLKLALEAIVWAKVRIVQRIKGADTTRGRLVASASLVALSALSKALILWLTDVVLGDNVHLGGFWSVTLLVVALMACRALLRRLVAD</sequence>
<dbReference type="EMBL" id="BSET01000002">
    <property type="protein sequence ID" value="GLK02514.1"/>
    <property type="molecule type" value="Genomic_DNA"/>
</dbReference>
<feature type="transmembrane region" description="Helical" evidence="1">
    <location>
        <begin position="74"/>
        <end position="94"/>
    </location>
</feature>
<protein>
    <submittedName>
        <fullName evidence="2">Uncharacterized protein</fullName>
    </submittedName>
</protein>
<proteinExistence type="predicted"/>
<dbReference type="Proteomes" id="UP001142325">
    <property type="component" value="Unassembled WGS sequence"/>
</dbReference>
<evidence type="ECO:0000256" key="1">
    <source>
        <dbReference type="SAM" id="Phobius"/>
    </source>
</evidence>
<keyword evidence="3" id="KW-1185">Reference proteome</keyword>
<accession>A0A9W6M9S6</accession>
<reference evidence="2" key="2">
    <citation type="submission" date="2023-01" db="EMBL/GenBank/DDBJ databases">
        <authorList>
            <person name="Sun Q."/>
            <person name="Evtushenko L."/>
        </authorList>
    </citation>
    <scope>NUCLEOTIDE SEQUENCE</scope>
    <source>
        <strain evidence="2">VKM Ac-1958</strain>
    </source>
</reference>
<dbReference type="RefSeq" id="WP_271171571.1">
    <property type="nucleotide sequence ID" value="NZ_BAAAUM010000002.1"/>
</dbReference>
<evidence type="ECO:0000313" key="2">
    <source>
        <dbReference type="EMBL" id="GLK02514.1"/>
    </source>
</evidence>
<keyword evidence="1" id="KW-1133">Transmembrane helix</keyword>
<name>A0A9W6M9S6_9MICO</name>
<feature type="transmembrane region" description="Helical" evidence="1">
    <location>
        <begin position="106"/>
        <end position="125"/>
    </location>
</feature>
<gene>
    <name evidence="2" type="ORF">GCM10017596_22290</name>
</gene>
<reference evidence="2" key="1">
    <citation type="journal article" date="2014" name="Int. J. Syst. Evol. Microbiol.">
        <title>Complete genome sequence of Corynebacterium casei LMG S-19264T (=DSM 44701T), isolated from a smear-ripened cheese.</title>
        <authorList>
            <consortium name="US DOE Joint Genome Institute (JGI-PGF)"/>
            <person name="Walter F."/>
            <person name="Albersmeier A."/>
            <person name="Kalinowski J."/>
            <person name="Ruckert C."/>
        </authorList>
    </citation>
    <scope>NUCLEOTIDE SEQUENCE</scope>
    <source>
        <strain evidence="2">VKM Ac-1958</strain>
    </source>
</reference>
<comment type="caution">
    <text evidence="2">The sequence shown here is derived from an EMBL/GenBank/DDBJ whole genome shotgun (WGS) entry which is preliminary data.</text>
</comment>
<feature type="transmembrane region" description="Helical" evidence="1">
    <location>
        <begin position="12"/>
        <end position="29"/>
    </location>
</feature>
<evidence type="ECO:0000313" key="3">
    <source>
        <dbReference type="Proteomes" id="UP001142325"/>
    </source>
</evidence>
<organism evidence="2 3">
    <name type="scientific">Microbacterium keratanolyticum</name>
    <dbReference type="NCBI Taxonomy" id="67574"/>
    <lineage>
        <taxon>Bacteria</taxon>
        <taxon>Bacillati</taxon>
        <taxon>Actinomycetota</taxon>
        <taxon>Actinomycetes</taxon>
        <taxon>Micrococcales</taxon>
        <taxon>Microbacteriaceae</taxon>
        <taxon>Microbacterium</taxon>
    </lineage>
</organism>
<keyword evidence="1" id="KW-0812">Transmembrane</keyword>
<dbReference type="AlphaFoldDB" id="A0A9W6M9S6"/>